<name>A0A2R5G9Q9_9STRA</name>
<comment type="caution">
    <text evidence="1">The sequence shown here is derived from an EMBL/GenBank/DDBJ whole genome shotgun (WGS) entry which is preliminary data.</text>
</comment>
<accession>A0A2R5G9Q9</accession>
<organism evidence="1 2">
    <name type="scientific">Hondaea fermentalgiana</name>
    <dbReference type="NCBI Taxonomy" id="2315210"/>
    <lineage>
        <taxon>Eukaryota</taxon>
        <taxon>Sar</taxon>
        <taxon>Stramenopiles</taxon>
        <taxon>Bigyra</taxon>
        <taxon>Labyrinthulomycetes</taxon>
        <taxon>Thraustochytrida</taxon>
        <taxon>Thraustochytriidae</taxon>
        <taxon>Hondaea</taxon>
    </lineage>
</organism>
<dbReference type="Proteomes" id="UP000241890">
    <property type="component" value="Unassembled WGS sequence"/>
</dbReference>
<dbReference type="InParanoid" id="A0A2R5G9Q9"/>
<dbReference type="AlphaFoldDB" id="A0A2R5G9Q9"/>
<dbReference type="SUPFAM" id="SSF53448">
    <property type="entry name" value="Nucleotide-diphospho-sugar transferases"/>
    <property type="match status" value="1"/>
</dbReference>
<keyword evidence="2" id="KW-1185">Reference proteome</keyword>
<proteinExistence type="predicted"/>
<dbReference type="OrthoDB" id="10263613at2759"/>
<protein>
    <submittedName>
        <fullName evidence="1">Uncharacterized protein</fullName>
    </submittedName>
</protein>
<reference evidence="1 2" key="1">
    <citation type="submission" date="2017-12" db="EMBL/GenBank/DDBJ databases">
        <title>Sequencing, de novo assembly and annotation of complete genome of a new Thraustochytrid species, strain FCC1311.</title>
        <authorList>
            <person name="Sedici K."/>
            <person name="Godart F."/>
            <person name="Aiese Cigliano R."/>
            <person name="Sanseverino W."/>
            <person name="Barakat M."/>
            <person name="Ortet P."/>
            <person name="Marechal E."/>
            <person name="Cagnac O."/>
            <person name="Amato A."/>
        </authorList>
    </citation>
    <scope>NUCLEOTIDE SEQUENCE [LARGE SCALE GENOMIC DNA]</scope>
</reference>
<evidence type="ECO:0000313" key="1">
    <source>
        <dbReference type="EMBL" id="GBG24394.1"/>
    </source>
</evidence>
<evidence type="ECO:0000313" key="2">
    <source>
        <dbReference type="Proteomes" id="UP000241890"/>
    </source>
</evidence>
<sequence>MENYRKFRARSKAQGLWLLVVHVDMNKAETLIEIDADAVIHLVADDRHVMWQKERLLNIGLAHLPVGECSTVVWPDADMLFVNENWVQETHDMIQSGAQVVQPFQYALRLSRGVDWLDPSSKRVSLSKDEGVRTPGFAFSVQRGADRNEETRKAVLDSQQKHGYTGFAWAASRAALEDMGGLFDVAIVGGGDALMAHAFANHVAGESWEPYYYARRLSDRWSPLAKIFHVWADRAAYATQGKLGWVSGTALHLWHGSKEGRQYGSRFDILHKGTSSFDPDVHLERSECAVVNSTVEVILEKCFLWQWRDGNSDAARMRRDVRRMFQLREEDG</sequence>
<gene>
    <name evidence="1" type="ORF">FCC1311_006122</name>
</gene>
<dbReference type="InterPro" id="IPR029044">
    <property type="entry name" value="Nucleotide-diphossugar_trans"/>
</dbReference>
<dbReference type="EMBL" id="BEYU01000005">
    <property type="protein sequence ID" value="GBG24394.1"/>
    <property type="molecule type" value="Genomic_DNA"/>
</dbReference>